<sequence length="258" mass="29740">MQNQTNTRTISQLKTDVFNRLNLIYQEISLVDYKRLFIAFLLVGCWVYINSNIPQLSYKPHLLGILNHNQVLYHILGNLIFMIPTVILFFYPFRKFEKVLFHKLKKGFVTDLIVLIFIQFVLAITAAGLFVKSGIDTETNANLLDPLPFAITMYDLVISLIAEQIFFFMSIFFAIVTLNKLVKKDSILIMLLSMIFAGLIFGIAHLSAYNNNVFQCLILIGLPFTLIQTVGFVLTRNMIFCYLIHLLFDVIIYFLSLI</sequence>
<keyword evidence="1" id="KW-1133">Transmembrane helix</keyword>
<accession>A0A8I2B733</accession>
<feature type="transmembrane region" description="Helical" evidence="1">
    <location>
        <begin position="212"/>
        <end position="234"/>
    </location>
</feature>
<keyword evidence="3" id="KW-0614">Plasmid</keyword>
<evidence type="ECO:0000313" key="3">
    <source>
        <dbReference type="EMBL" id="WEY82924.1"/>
    </source>
</evidence>
<proteinExistence type="predicted"/>
<evidence type="ECO:0000313" key="2">
    <source>
        <dbReference type="EMBL" id="MBO3796482.1"/>
    </source>
</evidence>
<dbReference type="Proteomes" id="UP000665181">
    <property type="component" value="Unassembled WGS sequence"/>
</dbReference>
<dbReference type="RefSeq" id="WP_208556772.1">
    <property type="nucleotide sequence ID" value="NZ_JAGFPW010000026.1"/>
</dbReference>
<dbReference type="EMBL" id="JAGFPW010000026">
    <property type="protein sequence ID" value="MBO3796482.1"/>
    <property type="molecule type" value="Genomic_DNA"/>
</dbReference>
<protein>
    <recommendedName>
        <fullName evidence="6">CPBP family intramembrane metalloprotease</fullName>
    </recommendedName>
</protein>
<keyword evidence="1" id="KW-0472">Membrane</keyword>
<reference evidence="2" key="1">
    <citation type="submission" date="2021-03" db="EMBL/GenBank/DDBJ databases">
        <title>Isolation of Bacillus subtilis from fermented food sample.</title>
        <authorList>
            <person name="Lakshmanan V."/>
            <person name="Athira K."/>
            <person name="Rajagopal K."/>
        </authorList>
    </citation>
    <scope>NUCLEOTIDE SEQUENCE</scope>
    <source>
        <strain evidence="2">S1</strain>
    </source>
</reference>
<geneLocation type="plasmid" evidence="3 5">
    <name>unnamed1</name>
</geneLocation>
<name>A0A8I2B733_BACIU</name>
<feature type="transmembrane region" description="Helical" evidence="1">
    <location>
        <begin position="151"/>
        <end position="175"/>
    </location>
</feature>
<feature type="transmembrane region" description="Helical" evidence="1">
    <location>
        <begin position="239"/>
        <end position="256"/>
    </location>
</feature>
<evidence type="ECO:0000256" key="1">
    <source>
        <dbReference type="SAM" id="Phobius"/>
    </source>
</evidence>
<evidence type="ECO:0000313" key="5">
    <source>
        <dbReference type="Proteomes" id="UP001214898"/>
    </source>
</evidence>
<dbReference type="AlphaFoldDB" id="A0A8I2B733"/>
<dbReference type="EMBL" id="CP120574">
    <property type="protein sequence ID" value="WEY82924.1"/>
    <property type="molecule type" value="Genomic_DNA"/>
</dbReference>
<evidence type="ECO:0008006" key="6">
    <source>
        <dbReference type="Google" id="ProtNLM"/>
    </source>
</evidence>
<feature type="transmembrane region" description="Helical" evidence="1">
    <location>
        <begin position="187"/>
        <end position="206"/>
    </location>
</feature>
<organism evidence="2 4">
    <name type="scientific">Bacillus subtilis</name>
    <dbReference type="NCBI Taxonomy" id="1423"/>
    <lineage>
        <taxon>Bacteria</taxon>
        <taxon>Bacillati</taxon>
        <taxon>Bacillota</taxon>
        <taxon>Bacilli</taxon>
        <taxon>Bacillales</taxon>
        <taxon>Bacillaceae</taxon>
        <taxon>Bacillus</taxon>
    </lineage>
</organism>
<dbReference type="Proteomes" id="UP001214898">
    <property type="component" value="Plasmid unnamed1"/>
</dbReference>
<evidence type="ECO:0000313" key="4">
    <source>
        <dbReference type="Proteomes" id="UP000665181"/>
    </source>
</evidence>
<keyword evidence="1" id="KW-0812">Transmembrane</keyword>
<feature type="transmembrane region" description="Helical" evidence="1">
    <location>
        <begin position="112"/>
        <end position="131"/>
    </location>
</feature>
<feature type="transmembrane region" description="Helical" evidence="1">
    <location>
        <begin position="33"/>
        <end position="51"/>
    </location>
</feature>
<feature type="transmembrane region" description="Helical" evidence="1">
    <location>
        <begin position="71"/>
        <end position="91"/>
    </location>
</feature>
<reference evidence="3" key="2">
    <citation type="submission" date="2023-03" db="EMBL/GenBank/DDBJ databases">
        <title>Complete genome sequences of 52 Bacillus and Priestia strains isolated from West-African fermentations and 26 reference strains from the DSMZ collection.</title>
        <authorList>
            <person name="Wiedenbein E.S."/>
            <person name="Canoy T.S."/>
            <person name="Hui Y."/>
            <person name="Parkouda C."/>
            <person name="Dawende C."/>
            <person name="Ametefe E."/>
            <person name="Jespersen L."/>
            <person name="Nielsen D.S."/>
        </authorList>
    </citation>
    <scope>NUCLEOTIDE SEQUENCE</scope>
    <source>
        <strain evidence="3">PRO56</strain>
        <plasmid evidence="3">unnamed1</plasmid>
    </source>
</reference>
<gene>
    <name evidence="2" type="ORF">J5227_19735</name>
    <name evidence="3" type="ORF">P5633_00240</name>
</gene>